<dbReference type="eggNOG" id="COG0476">
    <property type="taxonomic scope" value="Bacteria"/>
</dbReference>
<evidence type="ECO:0000259" key="1">
    <source>
        <dbReference type="Pfam" id="PF00899"/>
    </source>
</evidence>
<dbReference type="GO" id="GO:0008641">
    <property type="term" value="F:ubiquitin-like modifier activating enzyme activity"/>
    <property type="evidence" value="ECO:0007669"/>
    <property type="project" value="InterPro"/>
</dbReference>
<feature type="domain" description="THIF-type NAD/FAD binding fold" evidence="1">
    <location>
        <begin position="22"/>
        <end position="212"/>
    </location>
</feature>
<accession>C9LAM1</accession>
<protein>
    <submittedName>
        <fullName evidence="2">Thiamine biosynthesis protein ThiF</fullName>
    </submittedName>
</protein>
<dbReference type="STRING" id="537007.BLAHAN_06474"/>
<dbReference type="NCBIfam" id="TIGR02354">
    <property type="entry name" value="thiF_fam2"/>
    <property type="match status" value="1"/>
</dbReference>
<dbReference type="PANTHER" id="PTHR43267">
    <property type="entry name" value="TRNA THREONYLCARBAMOYLADENOSINE DEHYDRATASE"/>
    <property type="match status" value="1"/>
</dbReference>
<sequence length="216" mass="24165">MWEGADKVEEREIWEALCSRHSTAVQEKLWRAQVAVAGLGGLGSNIAVSLARIGVGHLHLLDFDEVDLTNLNRQYYFLRHIGMKKTEALKEILLDINPYLDIQTDCRKVKGEDIPRLFQKDKYICEAFDRAEQKAMLVNGIREYFPDKVLVAGNGMAGYGKSNEIQTRKVGKNFYICGDGVSQSVPGRGLMAPRVALCAAHQANLITKLIIESEDI</sequence>
<dbReference type="SUPFAM" id="SSF69572">
    <property type="entry name" value="Activating enzymes of the ubiquitin-like proteins"/>
    <property type="match status" value="1"/>
</dbReference>
<dbReference type="InterPro" id="IPR045886">
    <property type="entry name" value="ThiF/MoeB/HesA"/>
</dbReference>
<reference evidence="2" key="1">
    <citation type="submission" date="2009-09" db="EMBL/GenBank/DDBJ databases">
        <authorList>
            <person name="Weinstock G."/>
            <person name="Sodergren E."/>
            <person name="Clifton S."/>
            <person name="Fulton L."/>
            <person name="Fulton B."/>
            <person name="Courtney L."/>
            <person name="Fronick C."/>
            <person name="Harrison M."/>
            <person name="Strong C."/>
            <person name="Farmer C."/>
            <person name="Delahaunty K."/>
            <person name="Markovic C."/>
            <person name="Hall O."/>
            <person name="Minx P."/>
            <person name="Tomlinson C."/>
            <person name="Mitreva M."/>
            <person name="Nelson J."/>
            <person name="Hou S."/>
            <person name="Wollam A."/>
            <person name="Pepin K.H."/>
            <person name="Johnson M."/>
            <person name="Bhonagiri V."/>
            <person name="Nash W.E."/>
            <person name="Warren W."/>
            <person name="Chinwalla A."/>
            <person name="Mardis E.R."/>
            <person name="Wilson R.K."/>
        </authorList>
    </citation>
    <scope>NUCLEOTIDE SEQUENCE [LARGE SCALE GENOMIC DNA]</scope>
    <source>
        <strain evidence="2">DSM 20583</strain>
    </source>
</reference>
<dbReference type="GO" id="GO:0061503">
    <property type="term" value="F:tRNA threonylcarbamoyladenosine dehydratase"/>
    <property type="evidence" value="ECO:0007669"/>
    <property type="project" value="TreeGrafter"/>
</dbReference>
<dbReference type="EMBL" id="ABYU02000030">
    <property type="protein sequence ID" value="EEX21019.1"/>
    <property type="molecule type" value="Genomic_DNA"/>
</dbReference>
<dbReference type="AlphaFoldDB" id="C9LAM1"/>
<name>C9LAM1_BLAHA</name>
<organism evidence="2 3">
    <name type="scientific">Blautia hansenii DSM 20583</name>
    <dbReference type="NCBI Taxonomy" id="537007"/>
    <lineage>
        <taxon>Bacteria</taxon>
        <taxon>Bacillati</taxon>
        <taxon>Bacillota</taxon>
        <taxon>Clostridia</taxon>
        <taxon>Lachnospirales</taxon>
        <taxon>Lachnospiraceae</taxon>
        <taxon>Blautia</taxon>
    </lineage>
</organism>
<comment type="caution">
    <text evidence="2">The sequence shown here is derived from an EMBL/GenBank/DDBJ whole genome shotgun (WGS) entry which is preliminary data.</text>
</comment>
<evidence type="ECO:0000313" key="2">
    <source>
        <dbReference type="EMBL" id="EEX21019.1"/>
    </source>
</evidence>
<dbReference type="NCBIfam" id="NF006395">
    <property type="entry name" value="PRK08644.1"/>
    <property type="match status" value="1"/>
</dbReference>
<gene>
    <name evidence="2" type="primary">thiF</name>
    <name evidence="2" type="ORF">BLAHAN_06474</name>
</gene>
<dbReference type="PANTHER" id="PTHR43267:SF3">
    <property type="entry name" value="THIF PROTEIN"/>
    <property type="match status" value="1"/>
</dbReference>
<keyword evidence="3" id="KW-1185">Reference proteome</keyword>
<proteinExistence type="predicted"/>
<dbReference type="Proteomes" id="UP000003755">
    <property type="component" value="Unassembled WGS sequence"/>
</dbReference>
<dbReference type="Pfam" id="PF00899">
    <property type="entry name" value="ThiF"/>
    <property type="match status" value="1"/>
</dbReference>
<dbReference type="Gene3D" id="3.40.50.720">
    <property type="entry name" value="NAD(P)-binding Rossmann-like Domain"/>
    <property type="match status" value="1"/>
</dbReference>
<dbReference type="InterPro" id="IPR000594">
    <property type="entry name" value="ThiF_NAD_FAD-bd"/>
</dbReference>
<evidence type="ECO:0000313" key="3">
    <source>
        <dbReference type="Proteomes" id="UP000003755"/>
    </source>
</evidence>
<dbReference type="InterPro" id="IPR012729">
    <property type="entry name" value="ThiF_fam2"/>
</dbReference>
<dbReference type="GO" id="GO:0061504">
    <property type="term" value="P:cyclic threonylcarbamoyladenosine biosynthetic process"/>
    <property type="evidence" value="ECO:0007669"/>
    <property type="project" value="TreeGrafter"/>
</dbReference>
<dbReference type="HOGENOM" id="CLU_013325_10_4_9"/>
<dbReference type="InterPro" id="IPR035985">
    <property type="entry name" value="Ubiquitin-activating_enz"/>
</dbReference>